<sequence>MQKSKASADELIALILQGIEEVKGHDIYLLDLRDIENTVCDYFIISNGTSNTHVNAIVGSVRKIVSKAIQDKPWHVEGEDNAEWVLMDYVNVVVHVFQKHIREYYDIEGLWGDAKVTKIESSSSLNQ</sequence>
<evidence type="ECO:0000256" key="1">
    <source>
        <dbReference type="ARBA" id="ARBA00010574"/>
    </source>
</evidence>
<organism evidence="3 4">
    <name type="scientific">Zobellia barbeyronii</name>
    <dbReference type="NCBI Taxonomy" id="2748009"/>
    <lineage>
        <taxon>Bacteria</taxon>
        <taxon>Pseudomonadati</taxon>
        <taxon>Bacteroidota</taxon>
        <taxon>Flavobacteriia</taxon>
        <taxon>Flavobacteriales</taxon>
        <taxon>Flavobacteriaceae</taxon>
        <taxon>Zobellia</taxon>
    </lineage>
</organism>
<name>A0ABS5WFW4_9FLAO</name>
<dbReference type="Proteomes" id="UP000740413">
    <property type="component" value="Unassembled WGS sequence"/>
</dbReference>
<dbReference type="HAMAP" id="MF_01477">
    <property type="entry name" value="Iojap_RsfS"/>
    <property type="match status" value="1"/>
</dbReference>
<evidence type="ECO:0000313" key="3">
    <source>
        <dbReference type="EMBL" id="MBT2161846.1"/>
    </source>
</evidence>
<dbReference type="InterPro" id="IPR043519">
    <property type="entry name" value="NT_sf"/>
</dbReference>
<comment type="subunit">
    <text evidence="2">Interacts with ribosomal protein uL14 (rplN).</text>
</comment>
<evidence type="ECO:0000313" key="4">
    <source>
        <dbReference type="Proteomes" id="UP000740413"/>
    </source>
</evidence>
<comment type="subcellular location">
    <subcellularLocation>
        <location evidence="2">Cytoplasm</location>
    </subcellularLocation>
</comment>
<dbReference type="RefSeq" id="WP_155597550.1">
    <property type="nucleotide sequence ID" value="NZ_JACATN010000003.1"/>
</dbReference>
<dbReference type="PANTHER" id="PTHR21043:SF0">
    <property type="entry name" value="MITOCHONDRIAL ASSEMBLY OF RIBOSOMAL LARGE SUBUNIT PROTEIN 1"/>
    <property type="match status" value="1"/>
</dbReference>
<keyword evidence="2" id="KW-0678">Repressor</keyword>
<dbReference type="Gene3D" id="3.30.460.10">
    <property type="entry name" value="Beta Polymerase, domain 2"/>
    <property type="match status" value="1"/>
</dbReference>
<dbReference type="Pfam" id="PF02410">
    <property type="entry name" value="RsfS"/>
    <property type="match status" value="1"/>
</dbReference>
<protein>
    <recommendedName>
        <fullName evidence="2">Ribosomal silencing factor RsfS</fullName>
    </recommendedName>
</protein>
<reference evidence="4" key="1">
    <citation type="submission" date="2023-07" db="EMBL/GenBank/DDBJ databases">
        <title>Zobellia barbeyronii sp. nov., a new marine flavobacterium, isolated from green and red algae.</title>
        <authorList>
            <person name="Nedashkovskaya O.I."/>
            <person name="Otstavnykh N."/>
            <person name="Zhukova N."/>
            <person name="Guzev K."/>
            <person name="Chausova V."/>
            <person name="Tekutyeva L."/>
            <person name="Mikhailov V."/>
            <person name="Isaeva M."/>
        </authorList>
    </citation>
    <scope>NUCLEOTIDE SEQUENCE [LARGE SCALE GENOMIC DNA]</scope>
    <source>
        <strain evidence="4">KMM 6746</strain>
    </source>
</reference>
<dbReference type="NCBIfam" id="TIGR00090">
    <property type="entry name" value="rsfS_iojap_ybeB"/>
    <property type="match status" value="1"/>
</dbReference>
<dbReference type="EMBL" id="JACATN010000003">
    <property type="protein sequence ID" value="MBT2161846.1"/>
    <property type="molecule type" value="Genomic_DNA"/>
</dbReference>
<evidence type="ECO:0000256" key="2">
    <source>
        <dbReference type="HAMAP-Rule" id="MF_01477"/>
    </source>
</evidence>
<dbReference type="SUPFAM" id="SSF81301">
    <property type="entry name" value="Nucleotidyltransferase"/>
    <property type="match status" value="1"/>
</dbReference>
<dbReference type="PANTHER" id="PTHR21043">
    <property type="entry name" value="IOJAP SUPERFAMILY ORTHOLOG"/>
    <property type="match status" value="1"/>
</dbReference>
<dbReference type="InterPro" id="IPR004394">
    <property type="entry name" value="Iojap/RsfS/C7orf30"/>
</dbReference>
<accession>A0ABS5WFW4</accession>
<comment type="function">
    <text evidence="2">Functions as a ribosomal silencing factor. Interacts with ribosomal protein uL14 (rplN), blocking formation of intersubunit bridge B8. Prevents association of the 30S and 50S ribosomal subunits and the formation of functional ribosomes, thus repressing translation.</text>
</comment>
<gene>
    <name evidence="2 3" type="primary">rsfS</name>
    <name evidence="3" type="ORF">HW347_11270</name>
</gene>
<proteinExistence type="inferred from homology"/>
<keyword evidence="4" id="KW-1185">Reference proteome</keyword>
<comment type="caution">
    <text evidence="3">The sequence shown here is derived from an EMBL/GenBank/DDBJ whole genome shotgun (WGS) entry which is preliminary data.</text>
</comment>
<comment type="similarity">
    <text evidence="1 2">Belongs to the Iojap/RsfS family.</text>
</comment>
<keyword evidence="2" id="KW-0963">Cytoplasm</keyword>
<keyword evidence="2" id="KW-0810">Translation regulation</keyword>